<evidence type="ECO:0000313" key="2">
    <source>
        <dbReference type="Proteomes" id="UP000054874"/>
    </source>
</evidence>
<dbReference type="RefSeq" id="WP_058351492.1">
    <property type="nucleotide sequence ID" value="NZ_CABMMD010000024.1"/>
</dbReference>
<proteinExistence type="predicted"/>
<comment type="caution">
    <text evidence="1">The sequence shown here is derived from an EMBL/GenBank/DDBJ whole genome shotgun (WGS) entry which is preliminary data.</text>
</comment>
<dbReference type="EMBL" id="LNAM01000024">
    <property type="protein sequence ID" value="KSV60291.1"/>
    <property type="molecule type" value="Genomic_DNA"/>
</dbReference>
<dbReference type="OrthoDB" id="2007883at2"/>
<dbReference type="STRING" id="290052.ASU35_05935"/>
<keyword evidence="2" id="KW-1185">Reference proteome</keyword>
<protein>
    <submittedName>
        <fullName evidence="1">Uncharacterized protein</fullName>
    </submittedName>
</protein>
<gene>
    <name evidence="1" type="ORF">ASU35_05935</name>
</gene>
<dbReference type="AlphaFoldDB" id="A0A0V8QIR6"/>
<dbReference type="Gene3D" id="3.30.40.190">
    <property type="match status" value="1"/>
</dbReference>
<dbReference type="Proteomes" id="UP000054874">
    <property type="component" value="Unassembled WGS sequence"/>
</dbReference>
<reference evidence="1 2" key="1">
    <citation type="submission" date="2015-11" db="EMBL/GenBank/DDBJ databases">
        <title>Butyribacter intestini gen. nov., sp. nov., a butyric acid-producing bacterium of the family Lachnospiraceae isolated from the human faeces.</title>
        <authorList>
            <person name="Zou Y."/>
            <person name="Xue W."/>
            <person name="Luo G."/>
            <person name="Lv M."/>
        </authorList>
    </citation>
    <scope>NUCLEOTIDE SEQUENCE [LARGE SCALE GENOMIC DNA]</scope>
    <source>
        <strain evidence="1 2">ACET-33324</strain>
    </source>
</reference>
<name>A0A0V8QIR6_9FIRM</name>
<organism evidence="1 2">
    <name type="scientific">Acetivibrio ethanolgignens</name>
    <dbReference type="NCBI Taxonomy" id="290052"/>
    <lineage>
        <taxon>Bacteria</taxon>
        <taxon>Bacillati</taxon>
        <taxon>Bacillota</taxon>
        <taxon>Clostridia</taxon>
        <taxon>Eubacteriales</taxon>
        <taxon>Oscillospiraceae</taxon>
        <taxon>Acetivibrio</taxon>
    </lineage>
</organism>
<sequence>MEKTSLLVDDMTHCIYCNRPAEEHHVFFGNPNRAAADRRRLVVPLCSEHHRTGKDAPHKNRIVDMTLKCWAQTVYEEKCGTREDFRREFGKSYL</sequence>
<accession>A0A0V8QIR6</accession>
<evidence type="ECO:0000313" key="1">
    <source>
        <dbReference type="EMBL" id="KSV60291.1"/>
    </source>
</evidence>